<evidence type="ECO:0000256" key="2">
    <source>
        <dbReference type="ARBA" id="ARBA00023125"/>
    </source>
</evidence>
<protein>
    <submittedName>
        <fullName evidence="7">Mating-type 1-2 protein</fullName>
    </submittedName>
</protein>
<name>D2X8J8_9PEZI</name>
<dbReference type="GO" id="GO:0001228">
    <property type="term" value="F:DNA-binding transcription activator activity, RNA polymerase II-specific"/>
    <property type="evidence" value="ECO:0007669"/>
    <property type="project" value="TreeGrafter"/>
</dbReference>
<dbReference type="InterPro" id="IPR036910">
    <property type="entry name" value="HMG_box_dom_sf"/>
</dbReference>
<evidence type="ECO:0000313" key="7">
    <source>
        <dbReference type="EMBL" id="ADB11112.1"/>
    </source>
</evidence>
<dbReference type="PANTHER" id="PTHR10270">
    <property type="entry name" value="SOX TRANSCRIPTION FACTOR"/>
    <property type="match status" value="1"/>
</dbReference>
<dbReference type="InterPro" id="IPR009071">
    <property type="entry name" value="HMG_box_dom"/>
</dbReference>
<dbReference type="Pfam" id="PF00505">
    <property type="entry name" value="HMG_box"/>
    <property type="match status" value="1"/>
</dbReference>
<dbReference type="SMART" id="SM00398">
    <property type="entry name" value="HMG"/>
    <property type="match status" value="1"/>
</dbReference>
<reference evidence="7" key="1">
    <citation type="journal article" date="2010" name="Eukaryot. Cell">
        <title>Evolutionary dynamics of mating-type loci of Mycosphaerella spp. occurring on banana.</title>
        <authorList>
            <person name="Arzanlou M."/>
            <person name="Crous P.W."/>
            <person name="Zwiers L.H."/>
        </authorList>
    </citation>
    <scope>NUCLEOTIDE SEQUENCE</scope>
</reference>
<dbReference type="CDD" id="cd01389">
    <property type="entry name" value="HMG-box_ROX1-like"/>
    <property type="match status" value="1"/>
</dbReference>
<accession>D2X8J8</accession>
<dbReference type="Gene3D" id="1.10.30.10">
    <property type="entry name" value="High mobility group box domain"/>
    <property type="match status" value="1"/>
</dbReference>
<dbReference type="InterPro" id="IPR050140">
    <property type="entry name" value="SRY-related_HMG-box_TF-like"/>
</dbReference>
<organism evidence="7">
    <name type="scientific">Pseudocercospora eumusae</name>
    <dbReference type="NCBI Taxonomy" id="321146"/>
    <lineage>
        <taxon>Eukaryota</taxon>
        <taxon>Fungi</taxon>
        <taxon>Dikarya</taxon>
        <taxon>Ascomycota</taxon>
        <taxon>Pezizomycotina</taxon>
        <taxon>Dothideomycetes</taxon>
        <taxon>Dothideomycetidae</taxon>
        <taxon>Mycosphaerellales</taxon>
        <taxon>Mycosphaerellaceae</taxon>
        <taxon>Pseudocercospora</taxon>
    </lineage>
</organism>
<reference evidence="7" key="2">
    <citation type="submission" date="2018-02" db="EMBL/GenBank/DDBJ databases">
        <authorList>
            <person name="Cohen D.B."/>
            <person name="Kent A.D."/>
        </authorList>
    </citation>
    <scope>NUCLEOTIDE SEQUENCE</scope>
</reference>
<evidence type="ECO:0000256" key="4">
    <source>
        <dbReference type="PROSITE-ProRule" id="PRU00267"/>
    </source>
</evidence>
<keyword evidence="4" id="KW-0539">Nucleus</keyword>
<evidence type="ECO:0000256" key="3">
    <source>
        <dbReference type="ARBA" id="ARBA00023163"/>
    </source>
</evidence>
<dbReference type="SUPFAM" id="SSF47095">
    <property type="entry name" value="HMG-box"/>
    <property type="match status" value="1"/>
</dbReference>
<evidence type="ECO:0000256" key="5">
    <source>
        <dbReference type="SAM" id="MobiDB-lite"/>
    </source>
</evidence>
<proteinExistence type="predicted"/>
<dbReference type="PROSITE" id="PS50118">
    <property type="entry name" value="HMG_BOX_2"/>
    <property type="match status" value="1"/>
</dbReference>
<keyword evidence="1" id="KW-0805">Transcription regulation</keyword>
<dbReference type="GO" id="GO:0030154">
    <property type="term" value="P:cell differentiation"/>
    <property type="evidence" value="ECO:0007669"/>
    <property type="project" value="TreeGrafter"/>
</dbReference>
<keyword evidence="3" id="KW-0804">Transcription</keyword>
<feature type="domain" description="HMG box" evidence="6">
    <location>
        <begin position="135"/>
        <end position="203"/>
    </location>
</feature>
<dbReference type="GO" id="GO:0005634">
    <property type="term" value="C:nucleus"/>
    <property type="evidence" value="ECO:0007669"/>
    <property type="project" value="UniProtKB-UniRule"/>
</dbReference>
<feature type="compositionally biased region" description="Basic and acidic residues" evidence="5">
    <location>
        <begin position="191"/>
        <end position="201"/>
    </location>
</feature>
<feature type="region of interest" description="Disordered" evidence="5">
    <location>
        <begin position="191"/>
        <end position="246"/>
    </location>
</feature>
<evidence type="ECO:0000256" key="1">
    <source>
        <dbReference type="ARBA" id="ARBA00023015"/>
    </source>
</evidence>
<feature type="region of interest" description="Disordered" evidence="5">
    <location>
        <begin position="330"/>
        <end position="350"/>
    </location>
</feature>
<dbReference type="EMBL" id="GU046394">
    <property type="protein sequence ID" value="ADB11112.1"/>
    <property type="molecule type" value="Genomic_DNA"/>
</dbReference>
<dbReference type="AlphaFoldDB" id="D2X8J8"/>
<dbReference type="FunFam" id="1.10.30.10:FF:000041">
    <property type="entry name" value="HMG box family protein"/>
    <property type="match status" value="1"/>
</dbReference>
<dbReference type="PANTHER" id="PTHR10270:SF161">
    <property type="entry name" value="SEX-DETERMINING REGION Y PROTEIN"/>
    <property type="match status" value="1"/>
</dbReference>
<dbReference type="GO" id="GO:0000978">
    <property type="term" value="F:RNA polymerase II cis-regulatory region sequence-specific DNA binding"/>
    <property type="evidence" value="ECO:0007669"/>
    <property type="project" value="TreeGrafter"/>
</dbReference>
<dbReference type="GO" id="GO:0000122">
    <property type="term" value="P:negative regulation of transcription by RNA polymerase II"/>
    <property type="evidence" value="ECO:0007669"/>
    <property type="project" value="TreeGrafter"/>
</dbReference>
<keyword evidence="2 4" id="KW-0238">DNA-binding</keyword>
<sequence>MATQVTAFPLAQEVPNEELRQIFSICDHVINQQKNGEPLVVEVTHVLALGYQVVETLRRLLEELTTVRFELNQDAVAGAAILVAVEPMPFGPPANSDDPTGGLTAALDAGSSVSASTPSAIAAASTHTKTSAEKISRPKNAFMIYRLDLHATMAAQNPGMHNNDISKIIGARWRAEKPHVIEAYKKRAEEEKRQHAIDHPGYRYQPRKPSEKKKRMTKNKLAKLAAKSSSTDTTTDATTLPAQSDANNQISEIGAQSRNVLQSEQIPVDTFMLPYPGSTSQLTSHEGSALAEIFVGAGGDDELRDQLALFNSQHLQLQAIAAASGSMAAAGTDEGAMPHSSPNEVSDSDATNTVAPLSAVWAVDATTIRESALTPDAFAEQGRQERLEADFNAFINDAVLLPGSIPDDFAPADDWVPVIDNAL</sequence>
<feature type="DNA-binding region" description="HMG box" evidence="4">
    <location>
        <begin position="135"/>
        <end position="203"/>
    </location>
</feature>
<feature type="compositionally biased region" description="Polar residues" evidence="5">
    <location>
        <begin position="340"/>
        <end position="350"/>
    </location>
</feature>
<feature type="compositionally biased region" description="Low complexity" evidence="5">
    <location>
        <begin position="222"/>
        <end position="240"/>
    </location>
</feature>
<feature type="compositionally biased region" description="Basic residues" evidence="5">
    <location>
        <begin position="210"/>
        <end position="221"/>
    </location>
</feature>
<evidence type="ECO:0000259" key="6">
    <source>
        <dbReference type="PROSITE" id="PS50118"/>
    </source>
</evidence>